<keyword evidence="5" id="KW-1185">Reference proteome</keyword>
<evidence type="ECO:0000313" key="4">
    <source>
        <dbReference type="EMBL" id="CAH1194215.1"/>
    </source>
</evidence>
<dbReference type="Gene3D" id="3.40.190.10">
    <property type="entry name" value="Periplasmic binding protein-like II"/>
    <property type="match status" value="2"/>
</dbReference>
<proteinExistence type="predicted"/>
<accession>A0ABM9BT46</accession>
<dbReference type="EMBL" id="CAKMMG010000001">
    <property type="protein sequence ID" value="CAH1194215.1"/>
    <property type="molecule type" value="Genomic_DNA"/>
</dbReference>
<dbReference type="SUPFAM" id="SSF53850">
    <property type="entry name" value="Periplasmic binding protein-like II"/>
    <property type="match status" value="1"/>
</dbReference>
<dbReference type="Proteomes" id="UP000838324">
    <property type="component" value="Unassembled WGS sequence"/>
</dbReference>
<feature type="signal peptide" evidence="3">
    <location>
        <begin position="1"/>
        <end position="20"/>
    </location>
</feature>
<feature type="region of interest" description="Disordered" evidence="2">
    <location>
        <begin position="22"/>
        <end position="43"/>
    </location>
</feature>
<evidence type="ECO:0000256" key="1">
    <source>
        <dbReference type="ARBA" id="ARBA00022729"/>
    </source>
</evidence>
<keyword evidence="1 3" id="KW-0732">Signal</keyword>
<dbReference type="PANTHER" id="PTHR43649:SF33">
    <property type="entry name" value="POLYGALACTURONAN_RHAMNOGALACTURONAN-BINDING PROTEIN YTCQ"/>
    <property type="match status" value="1"/>
</dbReference>
<evidence type="ECO:0008006" key="6">
    <source>
        <dbReference type="Google" id="ProtNLM"/>
    </source>
</evidence>
<evidence type="ECO:0000256" key="3">
    <source>
        <dbReference type="SAM" id="SignalP"/>
    </source>
</evidence>
<name>A0ABM9BT46_9BACL</name>
<dbReference type="CDD" id="cd13580">
    <property type="entry name" value="PBP2_AlgQ_like_1"/>
    <property type="match status" value="1"/>
</dbReference>
<organism evidence="4 5">
    <name type="scientific">Paenibacillus auburnensis</name>
    <dbReference type="NCBI Taxonomy" id="2905649"/>
    <lineage>
        <taxon>Bacteria</taxon>
        <taxon>Bacillati</taxon>
        <taxon>Bacillota</taxon>
        <taxon>Bacilli</taxon>
        <taxon>Bacillales</taxon>
        <taxon>Paenibacillaceae</taxon>
        <taxon>Paenibacillus</taxon>
    </lineage>
</organism>
<comment type="caution">
    <text evidence="4">The sequence shown here is derived from an EMBL/GenBank/DDBJ whole genome shotgun (WGS) entry which is preliminary data.</text>
</comment>
<dbReference type="RefSeq" id="WP_236331430.1">
    <property type="nucleotide sequence ID" value="NZ_CAKMMG010000001.1"/>
</dbReference>
<dbReference type="InterPro" id="IPR050490">
    <property type="entry name" value="Bact_solute-bd_prot1"/>
</dbReference>
<sequence>MKTRRVILSVLALLSLPACGGKDSAGESNGAQQGNTAETSAYSKYEQPVTMRIGFKVPDSRLNNGDSNDNNPVSRYLESLSNIKVVHSWEAKGEELYTQKAQLAIDSNDLPDAMVVDRDQLKKLIDSDMIADLTGTFQQYGSTLIKDMYSSTGGEALDDASRSGRLYGLPNVAINADSPMLLWVRQDWLDRLELPAPRTFEDIERIAKAFIEQDPDGNGKRDTFGLSAYKNIVYGTKPHINGLDAVFSAFHAFPTNWIKDSSGAIVYGSITPETKAALAKLAEWYKRGLIDPGFALYKETQEPIISGQSGMFFGPWWMPYYPLSEAVAADTKAEWRAYAAPLDSSGKFIAHMAPVTDRYLVVRKGYEHPEAVVKLLNMFTRLERRRDPNTAEVNKLDDFSAETGIQLRAYYPFDLLIDYSGAIEQHYADVQQALHGKIDPDLLDPDTRLLYDRWLAEEEQPKKNLEGWKATNAYKYGVAVLTTTAIEQVRSVFYGSTPGMAGVWPKLQTLESETFLNIIVGETPVSEFDDFVKDWKRMGGDLITQEVTEIVNSKGVE</sequence>
<protein>
    <recommendedName>
        <fullName evidence="6">Aldouronate transport system substrate-binding protein</fullName>
    </recommendedName>
</protein>
<gene>
    <name evidence="4" type="ORF">PAECIP111892_01470</name>
</gene>
<reference evidence="4" key="1">
    <citation type="submission" date="2022-01" db="EMBL/GenBank/DDBJ databases">
        <authorList>
            <person name="Criscuolo A."/>
        </authorList>
    </citation>
    <scope>NUCLEOTIDE SEQUENCE</scope>
    <source>
        <strain evidence="4">CIP111892</strain>
    </source>
</reference>
<dbReference type="PANTHER" id="PTHR43649">
    <property type="entry name" value="ARABINOSE-BINDING PROTEIN-RELATED"/>
    <property type="match status" value="1"/>
</dbReference>
<feature type="chain" id="PRO_5046922682" description="Aldouronate transport system substrate-binding protein" evidence="3">
    <location>
        <begin position="21"/>
        <end position="557"/>
    </location>
</feature>
<feature type="compositionally biased region" description="Polar residues" evidence="2">
    <location>
        <begin position="26"/>
        <end position="42"/>
    </location>
</feature>
<evidence type="ECO:0000313" key="5">
    <source>
        <dbReference type="Proteomes" id="UP000838324"/>
    </source>
</evidence>
<evidence type="ECO:0000256" key="2">
    <source>
        <dbReference type="SAM" id="MobiDB-lite"/>
    </source>
</evidence>